<evidence type="ECO:0000256" key="4">
    <source>
        <dbReference type="ARBA" id="ARBA00023240"/>
    </source>
</evidence>
<dbReference type="InterPro" id="IPR001254">
    <property type="entry name" value="Trypsin_dom"/>
</dbReference>
<evidence type="ECO:0000256" key="2">
    <source>
        <dbReference type="ARBA" id="ARBA00022656"/>
    </source>
</evidence>
<evidence type="ECO:0000313" key="10">
    <source>
        <dbReference type="Proteomes" id="UP001152562"/>
    </source>
</evidence>
<dbReference type="EMBL" id="CALOZG010000051">
    <property type="protein sequence ID" value="CAH4035985.1"/>
    <property type="molecule type" value="Genomic_DNA"/>
</dbReference>
<dbReference type="PANTHER" id="PTHR24252">
    <property type="entry name" value="ACROSIN-RELATED"/>
    <property type="match status" value="1"/>
</dbReference>
<dbReference type="PROSITE" id="PS00134">
    <property type="entry name" value="TRYPSIN_HIS"/>
    <property type="match status" value="1"/>
</dbReference>
<dbReference type="GO" id="GO:0005576">
    <property type="term" value="C:extracellular region"/>
    <property type="evidence" value="ECO:0007669"/>
    <property type="project" value="UniProtKB-SubCell"/>
</dbReference>
<evidence type="ECO:0000313" key="9">
    <source>
        <dbReference type="EMBL" id="CAH4035985.1"/>
    </source>
</evidence>
<dbReference type="GO" id="GO:0090729">
    <property type="term" value="F:toxin activity"/>
    <property type="evidence" value="ECO:0007669"/>
    <property type="project" value="UniProtKB-KW"/>
</dbReference>
<name>A0A9P0XI67_PIEBR</name>
<evidence type="ECO:0000256" key="3">
    <source>
        <dbReference type="ARBA" id="ARBA00023157"/>
    </source>
</evidence>
<comment type="function">
    <text evidence="5">Fibrinolytic activity; shows preferential cleavage of Arg-Gly bonds in all three fibrinogen chains. Contact with the caterpillars causes severe bleeding, due the anticoagulant effect of the protein.</text>
</comment>
<dbReference type="FunFam" id="2.40.10.10:FF:000068">
    <property type="entry name" value="transmembrane protease serine 2"/>
    <property type="match status" value="1"/>
</dbReference>
<comment type="subcellular location">
    <subcellularLocation>
        <location evidence="1">Secreted</location>
        <location evidence="1">Extracellular space</location>
    </subcellularLocation>
</comment>
<keyword evidence="6" id="KW-1205">Fibrinolytic toxin</keyword>
<dbReference type="Pfam" id="PF00089">
    <property type="entry name" value="Trypsin"/>
    <property type="match status" value="1"/>
</dbReference>
<evidence type="ECO:0000256" key="1">
    <source>
        <dbReference type="ARBA" id="ARBA00004239"/>
    </source>
</evidence>
<keyword evidence="10" id="KW-1185">Reference proteome</keyword>
<feature type="chain" id="PRO_5040133519" description="Peptidase S1 domain-containing protein" evidence="7">
    <location>
        <begin position="22"/>
        <end position="253"/>
    </location>
</feature>
<dbReference type="PRINTS" id="PR00722">
    <property type="entry name" value="CHYMOTRYPSIN"/>
</dbReference>
<gene>
    <name evidence="9" type="ORF">PIBRA_LOCUS11888</name>
</gene>
<dbReference type="AlphaFoldDB" id="A0A9P0XI67"/>
<accession>A0A9P0XI67</accession>
<dbReference type="GO" id="GO:0006508">
    <property type="term" value="P:proteolysis"/>
    <property type="evidence" value="ECO:0007669"/>
    <property type="project" value="InterPro"/>
</dbReference>
<reference evidence="9" key="1">
    <citation type="submission" date="2022-05" db="EMBL/GenBank/DDBJ databases">
        <authorList>
            <person name="Okamura Y."/>
        </authorList>
    </citation>
    <scope>NUCLEOTIDE SEQUENCE</scope>
</reference>
<sequence>MLIHLAIVFSLLACTKSLSEGDSCTIRDGSPGVCKAINDCSYAEDDFRRHLKPISYAVGNHLGLPHLKLREECLEYQEKYVYPCRPGPTTGNIRVDECTHNIEQLVTGGVDANRGEFPHMALLGYGNDKLEWLCGGVIISERYVLTAGHCTYSSSHGPVKKIRVGILKRSDAVDSSKEYNVVPIKYPEYHSPLRYNDIALLQTDRDIELNKYVVPACLHDGGADIFKNSAIVPVWGTKAFKSQDFSDVLQRVF</sequence>
<feature type="domain" description="Peptidase S1" evidence="8">
    <location>
        <begin position="106"/>
        <end position="253"/>
    </location>
</feature>
<dbReference type="PROSITE" id="PS50240">
    <property type="entry name" value="TRYPSIN_DOM"/>
    <property type="match status" value="1"/>
</dbReference>
<dbReference type="InterPro" id="IPR009003">
    <property type="entry name" value="Peptidase_S1_PA"/>
</dbReference>
<comment type="caution">
    <text evidence="9">The sequence shown here is derived from an EMBL/GenBank/DDBJ whole genome shotgun (WGS) entry which is preliminary data.</text>
</comment>
<keyword evidence="3" id="KW-1015">Disulfide bond</keyword>
<dbReference type="GO" id="GO:0004252">
    <property type="term" value="F:serine-type endopeptidase activity"/>
    <property type="evidence" value="ECO:0007669"/>
    <property type="project" value="InterPro"/>
</dbReference>
<keyword evidence="4" id="KW-1199">Hemostasis impairing toxin</keyword>
<keyword evidence="2" id="KW-0800">Toxin</keyword>
<feature type="signal peptide" evidence="7">
    <location>
        <begin position="1"/>
        <end position="21"/>
    </location>
</feature>
<dbReference type="SUPFAM" id="SSF50494">
    <property type="entry name" value="Trypsin-like serine proteases"/>
    <property type="match status" value="1"/>
</dbReference>
<evidence type="ECO:0000256" key="7">
    <source>
        <dbReference type="SAM" id="SignalP"/>
    </source>
</evidence>
<organism evidence="9 10">
    <name type="scientific">Pieris brassicae</name>
    <name type="common">White butterfly</name>
    <name type="synonym">Large white butterfly</name>
    <dbReference type="NCBI Taxonomy" id="7116"/>
    <lineage>
        <taxon>Eukaryota</taxon>
        <taxon>Metazoa</taxon>
        <taxon>Ecdysozoa</taxon>
        <taxon>Arthropoda</taxon>
        <taxon>Hexapoda</taxon>
        <taxon>Insecta</taxon>
        <taxon>Pterygota</taxon>
        <taxon>Neoptera</taxon>
        <taxon>Endopterygota</taxon>
        <taxon>Lepidoptera</taxon>
        <taxon>Glossata</taxon>
        <taxon>Ditrysia</taxon>
        <taxon>Papilionoidea</taxon>
        <taxon>Pieridae</taxon>
        <taxon>Pierinae</taxon>
        <taxon>Pieris</taxon>
    </lineage>
</organism>
<dbReference type="PANTHER" id="PTHR24252:SF7">
    <property type="entry name" value="HYALIN"/>
    <property type="match status" value="1"/>
</dbReference>
<evidence type="ECO:0000259" key="8">
    <source>
        <dbReference type="PROSITE" id="PS50240"/>
    </source>
</evidence>
<keyword evidence="7" id="KW-0732">Signal</keyword>
<evidence type="ECO:0000256" key="5">
    <source>
        <dbReference type="ARBA" id="ARBA00055534"/>
    </source>
</evidence>
<dbReference type="Proteomes" id="UP001152562">
    <property type="component" value="Unassembled WGS sequence"/>
</dbReference>
<dbReference type="InterPro" id="IPR018114">
    <property type="entry name" value="TRYPSIN_HIS"/>
</dbReference>
<protein>
    <recommendedName>
        <fullName evidence="8">Peptidase S1 domain-containing protein</fullName>
    </recommendedName>
</protein>
<evidence type="ECO:0000256" key="6">
    <source>
        <dbReference type="ARBA" id="ARBA00084094"/>
    </source>
</evidence>
<dbReference type="SMART" id="SM00020">
    <property type="entry name" value="Tryp_SPc"/>
    <property type="match status" value="1"/>
</dbReference>
<dbReference type="InterPro" id="IPR001314">
    <property type="entry name" value="Peptidase_S1A"/>
</dbReference>
<dbReference type="Gene3D" id="2.40.10.10">
    <property type="entry name" value="Trypsin-like serine proteases"/>
    <property type="match status" value="1"/>
</dbReference>
<proteinExistence type="predicted"/>
<dbReference type="InterPro" id="IPR043504">
    <property type="entry name" value="Peptidase_S1_PA_chymotrypsin"/>
</dbReference>